<keyword evidence="11" id="KW-0407">Ion channel</keyword>
<name>A0A401TC04_CHIPU</name>
<evidence type="ECO:0000256" key="1">
    <source>
        <dbReference type="ARBA" id="ARBA00004141"/>
    </source>
</evidence>
<keyword evidence="7" id="KW-0851">Voltage-gated channel</keyword>
<dbReference type="PANTHER" id="PTHR45628:SF1">
    <property type="entry name" value="VOLTAGE-DEPENDENT CALCIUM CHANNEL TYPE D SUBUNIT ALPHA-1"/>
    <property type="match status" value="1"/>
</dbReference>
<sequence>MADGEPAASVAGVPTGRRRTLHSRSKCQGNPPFDILILLTIFANCVALAVHIPFPEDDSNQINHSLEKIEYVFLIVFTVETFFKIIAYGLFMHPNSYVRNGWNFLDFVIVIVG</sequence>
<dbReference type="Gene3D" id="1.20.120.350">
    <property type="entry name" value="Voltage-gated potassium channels. Chain C"/>
    <property type="match status" value="1"/>
</dbReference>
<accession>A0A401TC04</accession>
<evidence type="ECO:0000256" key="3">
    <source>
        <dbReference type="ARBA" id="ARBA00022568"/>
    </source>
</evidence>
<keyword evidence="2" id="KW-0813">Transport</keyword>
<dbReference type="PANTHER" id="PTHR45628">
    <property type="entry name" value="VOLTAGE-DEPENDENT CALCIUM CHANNEL TYPE A SUBUNIT ALPHA-1"/>
    <property type="match status" value="1"/>
</dbReference>
<evidence type="ECO:0000256" key="10">
    <source>
        <dbReference type="ARBA" id="ARBA00023136"/>
    </source>
</evidence>
<reference evidence="15 16" key="1">
    <citation type="journal article" date="2018" name="Nat. Ecol. Evol.">
        <title>Shark genomes provide insights into elasmobranch evolution and the origin of vertebrates.</title>
        <authorList>
            <person name="Hara Y"/>
            <person name="Yamaguchi K"/>
            <person name="Onimaru K"/>
            <person name="Kadota M"/>
            <person name="Koyanagi M"/>
            <person name="Keeley SD"/>
            <person name="Tatsumi K"/>
            <person name="Tanaka K"/>
            <person name="Motone F"/>
            <person name="Kageyama Y"/>
            <person name="Nozu R"/>
            <person name="Adachi N"/>
            <person name="Nishimura O"/>
            <person name="Nakagawa R"/>
            <person name="Tanegashima C"/>
            <person name="Kiyatake I"/>
            <person name="Matsumoto R"/>
            <person name="Murakumo K"/>
            <person name="Nishida K"/>
            <person name="Terakita A"/>
            <person name="Kuratani S"/>
            <person name="Sato K"/>
            <person name="Hyodo S Kuraku.S."/>
        </authorList>
    </citation>
    <scope>NUCLEOTIDE SEQUENCE [LARGE SCALE GENOMIC DNA]</scope>
</reference>
<keyword evidence="3" id="KW-0109">Calcium transport</keyword>
<keyword evidence="10 13" id="KW-0472">Membrane</keyword>
<keyword evidence="5 13" id="KW-0812">Transmembrane</keyword>
<feature type="compositionally biased region" description="Basic residues" evidence="12">
    <location>
        <begin position="16"/>
        <end position="25"/>
    </location>
</feature>
<evidence type="ECO:0000256" key="5">
    <source>
        <dbReference type="ARBA" id="ARBA00022692"/>
    </source>
</evidence>
<dbReference type="STRING" id="137246.A0A401TC04"/>
<dbReference type="GO" id="GO:0008331">
    <property type="term" value="F:high voltage-gated calcium channel activity"/>
    <property type="evidence" value="ECO:0007669"/>
    <property type="project" value="TreeGrafter"/>
</dbReference>
<evidence type="ECO:0000256" key="2">
    <source>
        <dbReference type="ARBA" id="ARBA00022448"/>
    </source>
</evidence>
<dbReference type="OMA" id="LANCIFV"/>
<dbReference type="PRINTS" id="PR01630">
    <property type="entry name" value="LVDCCALPHA1"/>
</dbReference>
<evidence type="ECO:0000256" key="12">
    <source>
        <dbReference type="SAM" id="MobiDB-lite"/>
    </source>
</evidence>
<comment type="subcellular location">
    <subcellularLocation>
        <location evidence="1">Membrane</location>
        <topology evidence="1">Multi-pass membrane protein</topology>
    </subcellularLocation>
</comment>
<comment type="caution">
    <text evidence="15">The sequence shown here is derived from an EMBL/GenBank/DDBJ whole genome shotgun (WGS) entry which is preliminary data.</text>
</comment>
<evidence type="ECO:0000256" key="11">
    <source>
        <dbReference type="ARBA" id="ARBA00023303"/>
    </source>
</evidence>
<feature type="non-terminal residue" evidence="15">
    <location>
        <position position="113"/>
    </location>
</feature>
<evidence type="ECO:0000256" key="8">
    <source>
        <dbReference type="ARBA" id="ARBA00022989"/>
    </source>
</evidence>
<protein>
    <recommendedName>
        <fullName evidence="14">Ion transport domain-containing protein</fullName>
    </recommendedName>
</protein>
<dbReference type="Pfam" id="PF00520">
    <property type="entry name" value="Ion_trans"/>
    <property type="match status" value="1"/>
</dbReference>
<dbReference type="InterPro" id="IPR005821">
    <property type="entry name" value="Ion_trans_dom"/>
</dbReference>
<evidence type="ECO:0000256" key="4">
    <source>
        <dbReference type="ARBA" id="ARBA00022673"/>
    </source>
</evidence>
<dbReference type="InterPro" id="IPR027359">
    <property type="entry name" value="Volt_channel_dom_sf"/>
</dbReference>
<evidence type="ECO:0000313" key="15">
    <source>
        <dbReference type="EMBL" id="GCC40125.1"/>
    </source>
</evidence>
<feature type="region of interest" description="Disordered" evidence="12">
    <location>
        <begin position="1"/>
        <end position="25"/>
    </location>
</feature>
<keyword evidence="6" id="KW-0106">Calcium</keyword>
<dbReference type="OrthoDB" id="431720at2759"/>
<feature type="domain" description="Ion transport" evidence="14">
    <location>
        <begin position="31"/>
        <end position="112"/>
    </location>
</feature>
<keyword evidence="9" id="KW-0406">Ion transport</keyword>
<proteinExistence type="predicted"/>
<feature type="transmembrane region" description="Helical" evidence="13">
    <location>
        <begin position="72"/>
        <end position="91"/>
    </location>
</feature>
<dbReference type="GO" id="GO:0005891">
    <property type="term" value="C:voltage-gated calcium channel complex"/>
    <property type="evidence" value="ECO:0007669"/>
    <property type="project" value="InterPro"/>
</dbReference>
<dbReference type="AlphaFoldDB" id="A0A401TC04"/>
<evidence type="ECO:0000313" key="16">
    <source>
        <dbReference type="Proteomes" id="UP000287033"/>
    </source>
</evidence>
<dbReference type="EMBL" id="BEZZ01033996">
    <property type="protein sequence ID" value="GCC40125.1"/>
    <property type="molecule type" value="Genomic_DNA"/>
</dbReference>
<dbReference type="InterPro" id="IPR050599">
    <property type="entry name" value="VDCC_alpha-1_subunit"/>
</dbReference>
<keyword evidence="8 13" id="KW-1133">Transmembrane helix</keyword>
<dbReference type="GO" id="GO:0098703">
    <property type="term" value="P:calcium ion import across plasma membrane"/>
    <property type="evidence" value="ECO:0007669"/>
    <property type="project" value="TreeGrafter"/>
</dbReference>
<evidence type="ECO:0000256" key="13">
    <source>
        <dbReference type="SAM" id="Phobius"/>
    </source>
</evidence>
<gene>
    <name evidence="15" type="ORF">chiPu_0024160</name>
</gene>
<dbReference type="InterPro" id="IPR005446">
    <property type="entry name" value="VDCC_L_a1su"/>
</dbReference>
<keyword evidence="16" id="KW-1185">Reference proteome</keyword>
<evidence type="ECO:0000256" key="7">
    <source>
        <dbReference type="ARBA" id="ARBA00022882"/>
    </source>
</evidence>
<dbReference type="SUPFAM" id="SSF81324">
    <property type="entry name" value="Voltage-gated potassium channels"/>
    <property type="match status" value="1"/>
</dbReference>
<organism evidence="15 16">
    <name type="scientific">Chiloscyllium punctatum</name>
    <name type="common">Brownbanded bambooshark</name>
    <name type="synonym">Hemiscyllium punctatum</name>
    <dbReference type="NCBI Taxonomy" id="137246"/>
    <lineage>
        <taxon>Eukaryota</taxon>
        <taxon>Metazoa</taxon>
        <taxon>Chordata</taxon>
        <taxon>Craniata</taxon>
        <taxon>Vertebrata</taxon>
        <taxon>Chondrichthyes</taxon>
        <taxon>Elasmobranchii</taxon>
        <taxon>Galeomorphii</taxon>
        <taxon>Galeoidea</taxon>
        <taxon>Orectolobiformes</taxon>
        <taxon>Hemiscylliidae</taxon>
        <taxon>Chiloscyllium</taxon>
    </lineage>
</organism>
<evidence type="ECO:0000256" key="9">
    <source>
        <dbReference type="ARBA" id="ARBA00023065"/>
    </source>
</evidence>
<evidence type="ECO:0000256" key="6">
    <source>
        <dbReference type="ARBA" id="ARBA00022837"/>
    </source>
</evidence>
<keyword evidence="4" id="KW-0107">Calcium channel</keyword>
<feature type="transmembrane region" description="Helical" evidence="13">
    <location>
        <begin position="33"/>
        <end position="52"/>
    </location>
</feature>
<evidence type="ECO:0000259" key="14">
    <source>
        <dbReference type="Pfam" id="PF00520"/>
    </source>
</evidence>
<dbReference type="Proteomes" id="UP000287033">
    <property type="component" value="Unassembled WGS sequence"/>
</dbReference>